<dbReference type="OrthoDB" id="2982273at2759"/>
<feature type="compositionally biased region" description="Basic and acidic residues" evidence="1">
    <location>
        <begin position="60"/>
        <end position="73"/>
    </location>
</feature>
<proteinExistence type="predicted"/>
<name>A0A9P6EK54_9AGAR</name>
<comment type="caution">
    <text evidence="2">The sequence shown here is derived from an EMBL/GenBank/DDBJ whole genome shotgun (WGS) entry which is preliminary data.</text>
</comment>
<organism evidence="2 3">
    <name type="scientific">Crepidotus variabilis</name>
    <dbReference type="NCBI Taxonomy" id="179855"/>
    <lineage>
        <taxon>Eukaryota</taxon>
        <taxon>Fungi</taxon>
        <taxon>Dikarya</taxon>
        <taxon>Basidiomycota</taxon>
        <taxon>Agaricomycotina</taxon>
        <taxon>Agaricomycetes</taxon>
        <taxon>Agaricomycetidae</taxon>
        <taxon>Agaricales</taxon>
        <taxon>Agaricineae</taxon>
        <taxon>Crepidotaceae</taxon>
        <taxon>Crepidotus</taxon>
    </lineage>
</organism>
<evidence type="ECO:0000256" key="1">
    <source>
        <dbReference type="SAM" id="MobiDB-lite"/>
    </source>
</evidence>
<evidence type="ECO:0000313" key="2">
    <source>
        <dbReference type="EMBL" id="KAF9530527.1"/>
    </source>
</evidence>
<protein>
    <submittedName>
        <fullName evidence="2">Uncharacterized protein</fullName>
    </submittedName>
</protein>
<feature type="region of interest" description="Disordered" evidence="1">
    <location>
        <begin position="60"/>
        <end position="98"/>
    </location>
</feature>
<gene>
    <name evidence="2" type="ORF">CPB83DRAFT_850474</name>
</gene>
<keyword evidence="3" id="KW-1185">Reference proteome</keyword>
<reference evidence="2" key="1">
    <citation type="submission" date="2020-11" db="EMBL/GenBank/DDBJ databases">
        <authorList>
            <consortium name="DOE Joint Genome Institute"/>
            <person name="Ahrendt S."/>
            <person name="Riley R."/>
            <person name="Andreopoulos W."/>
            <person name="Labutti K."/>
            <person name="Pangilinan J."/>
            <person name="Ruiz-Duenas F.J."/>
            <person name="Barrasa J.M."/>
            <person name="Sanchez-Garcia M."/>
            <person name="Camarero S."/>
            <person name="Miyauchi S."/>
            <person name="Serrano A."/>
            <person name="Linde D."/>
            <person name="Babiker R."/>
            <person name="Drula E."/>
            <person name="Ayuso-Fernandez I."/>
            <person name="Pacheco R."/>
            <person name="Padilla G."/>
            <person name="Ferreira P."/>
            <person name="Barriuso J."/>
            <person name="Kellner H."/>
            <person name="Castanera R."/>
            <person name="Alfaro M."/>
            <person name="Ramirez L."/>
            <person name="Pisabarro A.G."/>
            <person name="Kuo A."/>
            <person name="Tritt A."/>
            <person name="Lipzen A."/>
            <person name="He G."/>
            <person name="Yan M."/>
            <person name="Ng V."/>
            <person name="Cullen D."/>
            <person name="Martin F."/>
            <person name="Rosso M.-N."/>
            <person name="Henrissat B."/>
            <person name="Hibbett D."/>
            <person name="Martinez A.T."/>
            <person name="Grigoriev I.V."/>
        </authorList>
    </citation>
    <scope>NUCLEOTIDE SEQUENCE</scope>
    <source>
        <strain evidence="2">CBS 506.95</strain>
    </source>
</reference>
<dbReference type="AlphaFoldDB" id="A0A9P6EK54"/>
<dbReference type="Proteomes" id="UP000807306">
    <property type="component" value="Unassembled WGS sequence"/>
</dbReference>
<sequence>MASAGEDIIGGCCGFCCIAIAGALSSWFNMKPYGSKSGSSSSGCCGCCCRKSFDEDAFEEEVRRDMEKTRDPNAPRLQHPTNQQPSQGNAMASHSVPS</sequence>
<accession>A0A9P6EK54</accession>
<dbReference type="EMBL" id="MU157839">
    <property type="protein sequence ID" value="KAF9530527.1"/>
    <property type="molecule type" value="Genomic_DNA"/>
</dbReference>
<evidence type="ECO:0000313" key="3">
    <source>
        <dbReference type="Proteomes" id="UP000807306"/>
    </source>
</evidence>
<feature type="compositionally biased region" description="Polar residues" evidence="1">
    <location>
        <begin position="79"/>
        <end position="98"/>
    </location>
</feature>